<evidence type="ECO:0000259" key="10">
    <source>
        <dbReference type="PROSITE" id="PS51918"/>
    </source>
</evidence>
<dbReference type="SFLD" id="SFLDG01065">
    <property type="entry name" value="anaerobic_coproporphyrinogen-I"/>
    <property type="match status" value="1"/>
</dbReference>
<evidence type="ECO:0000256" key="5">
    <source>
        <dbReference type="ARBA" id="ARBA00022723"/>
    </source>
</evidence>
<dbReference type="InterPro" id="IPR007197">
    <property type="entry name" value="rSAM"/>
</dbReference>
<proteinExistence type="inferred from homology"/>
<comment type="function">
    <text evidence="9">Probably acts as a heme chaperone, transferring heme to an unknown acceptor. Binds one molecule of heme per monomer, possibly covalently. Binds 1 [4Fe-4S] cluster. The cluster is coordinated with 3 cysteines and an exchangeable S-adenosyl-L-methionine.</text>
</comment>
<dbReference type="STRING" id="519441.Smon_1108"/>
<protein>
    <recommendedName>
        <fullName evidence="2 9">Heme chaperone HemW</fullName>
    </recommendedName>
</protein>
<evidence type="ECO:0000256" key="2">
    <source>
        <dbReference type="ARBA" id="ARBA00017228"/>
    </source>
</evidence>
<dbReference type="GO" id="GO:0006779">
    <property type="term" value="P:porphyrin-containing compound biosynthetic process"/>
    <property type="evidence" value="ECO:0007669"/>
    <property type="project" value="InterPro"/>
</dbReference>
<dbReference type="EMBL" id="CP001779">
    <property type="protein sequence ID" value="ACZ01569.1"/>
    <property type="molecule type" value="Genomic_DNA"/>
</dbReference>
<dbReference type="InterPro" id="IPR034505">
    <property type="entry name" value="Coproporphyrinogen-III_oxidase"/>
</dbReference>
<dbReference type="GO" id="GO:0005737">
    <property type="term" value="C:cytoplasm"/>
    <property type="evidence" value="ECO:0007669"/>
    <property type="project" value="UniProtKB-SubCell"/>
</dbReference>
<dbReference type="SUPFAM" id="SSF102114">
    <property type="entry name" value="Radical SAM enzymes"/>
    <property type="match status" value="1"/>
</dbReference>
<dbReference type="InterPro" id="IPR006638">
    <property type="entry name" value="Elp3/MiaA/NifB-like_rSAM"/>
</dbReference>
<keyword evidence="12" id="KW-1185">Reference proteome</keyword>
<dbReference type="SFLD" id="SFLDS00029">
    <property type="entry name" value="Radical_SAM"/>
    <property type="match status" value="1"/>
</dbReference>
<dbReference type="CDD" id="cd01335">
    <property type="entry name" value="Radical_SAM"/>
    <property type="match status" value="1"/>
</dbReference>
<gene>
    <name evidence="11" type="ordered locus">Smon_1108</name>
</gene>
<evidence type="ECO:0000256" key="6">
    <source>
        <dbReference type="ARBA" id="ARBA00023004"/>
    </source>
</evidence>
<dbReference type="InterPro" id="IPR004559">
    <property type="entry name" value="HemW-like"/>
</dbReference>
<evidence type="ECO:0000256" key="7">
    <source>
        <dbReference type="ARBA" id="ARBA00023014"/>
    </source>
</evidence>
<dbReference type="SFLD" id="SFLDG01082">
    <property type="entry name" value="B12-binding_domain_containing"/>
    <property type="match status" value="1"/>
</dbReference>
<accession>D1AV09</accession>
<comment type="similarity">
    <text evidence="1">Belongs to the anaerobic coproporphyrinogen-III oxidase family. HemW subfamily.</text>
</comment>
<evidence type="ECO:0000256" key="4">
    <source>
        <dbReference type="ARBA" id="ARBA00022691"/>
    </source>
</evidence>
<dbReference type="GeneID" id="29674283"/>
<dbReference type="SFLD" id="SFLDF00562">
    <property type="entry name" value="HemN-like__clustered_with_heat"/>
    <property type="match status" value="1"/>
</dbReference>
<dbReference type="AlphaFoldDB" id="D1AV09"/>
<evidence type="ECO:0000256" key="8">
    <source>
        <dbReference type="ARBA" id="ARBA00023186"/>
    </source>
</evidence>
<keyword evidence="11" id="KW-0560">Oxidoreductase</keyword>
<keyword evidence="9" id="KW-0004">4Fe-4S</keyword>
<dbReference type="eggNOG" id="COG0635">
    <property type="taxonomic scope" value="Bacteria"/>
</dbReference>
<dbReference type="PANTHER" id="PTHR13932:SF5">
    <property type="entry name" value="RADICAL S-ADENOSYL METHIONINE DOMAIN-CONTAINING PROTEIN 1, MITOCHONDRIAL"/>
    <property type="match status" value="1"/>
</dbReference>
<dbReference type="HOGENOM" id="CLU_027579_2_2_0"/>
<organism evidence="11 12">
    <name type="scientific">Streptobacillus moniliformis (strain ATCC 14647 / DSM 12112 / NCTC 10651 / 9901)</name>
    <dbReference type="NCBI Taxonomy" id="519441"/>
    <lineage>
        <taxon>Bacteria</taxon>
        <taxon>Fusobacteriati</taxon>
        <taxon>Fusobacteriota</taxon>
        <taxon>Fusobacteriia</taxon>
        <taxon>Fusobacteriales</taxon>
        <taxon>Leptotrichiaceae</taxon>
        <taxon>Streptobacillus</taxon>
    </lineage>
</organism>
<dbReference type="KEGG" id="smf:Smon_1108"/>
<keyword evidence="6 9" id="KW-0408">Iron</keyword>
<dbReference type="Pfam" id="PF04055">
    <property type="entry name" value="Radical_SAM"/>
    <property type="match status" value="1"/>
</dbReference>
<dbReference type="InterPro" id="IPR013785">
    <property type="entry name" value="Aldolase_TIM"/>
</dbReference>
<evidence type="ECO:0000256" key="1">
    <source>
        <dbReference type="ARBA" id="ARBA00006100"/>
    </source>
</evidence>
<dbReference type="OrthoDB" id="9808022at2"/>
<feature type="domain" description="Radical SAM core" evidence="10">
    <location>
        <begin position="1"/>
        <end position="227"/>
    </location>
</feature>
<keyword evidence="9" id="KW-0963">Cytoplasm</keyword>
<dbReference type="InterPro" id="IPR058240">
    <property type="entry name" value="rSAM_sf"/>
</dbReference>
<reference evidence="11 12" key="1">
    <citation type="journal article" date="2009" name="Stand. Genomic Sci.">
        <title>Complete genome sequence of Streptobacillus moniliformis type strain (9901T).</title>
        <authorList>
            <person name="Nolan M."/>
            <person name="Gronow S."/>
            <person name="Lapidus A."/>
            <person name="Ivanova N."/>
            <person name="Copeland A."/>
            <person name="Lucas S."/>
            <person name="Del Rio T.G."/>
            <person name="Chen F."/>
            <person name="Tice H."/>
            <person name="Pitluck S."/>
            <person name="Cheng J.F."/>
            <person name="Sims D."/>
            <person name="Meincke L."/>
            <person name="Bruce D."/>
            <person name="Goodwin L."/>
            <person name="Brettin T."/>
            <person name="Han C."/>
            <person name="Detter J.C."/>
            <person name="Ovchinikova G."/>
            <person name="Pati A."/>
            <person name="Mavromatis K."/>
            <person name="Mikhailova N."/>
            <person name="Chen A."/>
            <person name="Palaniappan K."/>
            <person name="Land M."/>
            <person name="Hauser L."/>
            <person name="Chang Y.J."/>
            <person name="Jeffries C.D."/>
            <person name="Rohde M."/>
            <person name="Sproer C."/>
            <person name="Goker M."/>
            <person name="Bristow J."/>
            <person name="Eisen J.A."/>
            <person name="Markowitz V."/>
            <person name="Hugenholtz P."/>
            <person name="Kyrpides N.C."/>
            <person name="Klenk H.P."/>
            <person name="Chain P."/>
        </authorList>
    </citation>
    <scope>NUCLEOTIDE SEQUENCE [LARGE SCALE GENOMIC DNA]</scope>
    <source>
        <strain evidence="12">ATCC 14647 / DSM 12112 / NCTC 10651 / 9901</strain>
    </source>
</reference>
<evidence type="ECO:0000313" key="11">
    <source>
        <dbReference type="EMBL" id="ACZ01569.1"/>
    </source>
</evidence>
<keyword evidence="8 9" id="KW-0143">Chaperone</keyword>
<dbReference type="GO" id="GO:0046872">
    <property type="term" value="F:metal ion binding"/>
    <property type="evidence" value="ECO:0007669"/>
    <property type="project" value="UniProtKB-UniRule"/>
</dbReference>
<sequence length="360" mass="42259">MKNITGIYIHVPFCNKRCHYCDFHVFINMNDKIERYVEYVIKEIKLYPEYIYDTIYFGGGTPSLLNGEQIRKILDNLKKTDNAEITLELNPSDMDLEKLKYIKNAGINRLSIGFQSFNDDMLKFMNRDHSSKKAIETYRNARIAGFDNISLDLIFSVPNQDMEMLENDLDKFLELSPEHLSIYSLIWEEGTNFTKRLEKGELKALDEDLEADMFLKIQERLVKSGYNHYEISSFCKDGKESKHNIKYWNNTEYIGVGVNATSFYNNQRFAKVKSLARYYRLIDQNIIPIEEKTIEIVDDVELENLKYILGLRMLIKGVEYTPNEKIDKLIERGLIERFDDRIKLTSKGVLLSNEVFVEFV</sequence>
<dbReference type="SMART" id="SM00729">
    <property type="entry name" value="Elp3"/>
    <property type="match status" value="1"/>
</dbReference>
<dbReference type="PROSITE" id="PS51918">
    <property type="entry name" value="RADICAL_SAM"/>
    <property type="match status" value="1"/>
</dbReference>
<dbReference type="GO" id="GO:0051539">
    <property type="term" value="F:4 iron, 4 sulfur cluster binding"/>
    <property type="evidence" value="ECO:0007669"/>
    <property type="project" value="UniProtKB-UniRule"/>
</dbReference>
<dbReference type="NCBIfam" id="TIGR00539">
    <property type="entry name" value="hemN_rel"/>
    <property type="match status" value="1"/>
</dbReference>
<name>D1AV09_STRM9</name>
<keyword evidence="7 9" id="KW-0411">Iron-sulfur</keyword>
<dbReference type="RefSeq" id="WP_012859116.1">
    <property type="nucleotide sequence ID" value="NC_013515.1"/>
</dbReference>
<comment type="subcellular location">
    <subcellularLocation>
        <location evidence="9">Cytoplasm</location>
    </subcellularLocation>
</comment>
<dbReference type="PANTHER" id="PTHR13932">
    <property type="entry name" value="COPROPORPHYRINIGEN III OXIDASE"/>
    <property type="match status" value="1"/>
</dbReference>
<keyword evidence="5 9" id="KW-0479">Metal-binding</keyword>
<evidence type="ECO:0000313" key="12">
    <source>
        <dbReference type="Proteomes" id="UP000002072"/>
    </source>
</evidence>
<evidence type="ECO:0000256" key="9">
    <source>
        <dbReference type="RuleBase" id="RU364116"/>
    </source>
</evidence>
<dbReference type="Proteomes" id="UP000002072">
    <property type="component" value="Chromosome"/>
</dbReference>
<keyword evidence="3 9" id="KW-0349">Heme</keyword>
<dbReference type="Gene3D" id="3.20.20.70">
    <property type="entry name" value="Aldolase class I"/>
    <property type="match status" value="1"/>
</dbReference>
<evidence type="ECO:0000256" key="3">
    <source>
        <dbReference type="ARBA" id="ARBA00022617"/>
    </source>
</evidence>
<keyword evidence="4 9" id="KW-0949">S-adenosyl-L-methionine</keyword>
<dbReference type="GO" id="GO:0004109">
    <property type="term" value="F:coproporphyrinogen oxidase activity"/>
    <property type="evidence" value="ECO:0007669"/>
    <property type="project" value="InterPro"/>
</dbReference>